<dbReference type="EMBL" id="CABWIH010000035">
    <property type="protein sequence ID" value="VWL95250.1"/>
    <property type="molecule type" value="Genomic_DNA"/>
</dbReference>
<accession>A0A5K1J0P6</accession>
<organism evidence="1 2">
    <name type="scientific">Collinsella aerofaciens</name>
    <dbReference type="NCBI Taxonomy" id="74426"/>
    <lineage>
        <taxon>Bacteria</taxon>
        <taxon>Bacillati</taxon>
        <taxon>Actinomycetota</taxon>
        <taxon>Coriobacteriia</taxon>
        <taxon>Coriobacteriales</taxon>
        <taxon>Coriobacteriaceae</taxon>
        <taxon>Collinsella</taxon>
    </lineage>
</organism>
<name>A0A5K1J0P6_9ACTN</name>
<reference evidence="1 2" key="1">
    <citation type="submission" date="2019-10" db="EMBL/GenBank/DDBJ databases">
        <authorList>
            <person name="Wolf R A."/>
        </authorList>
    </citation>
    <scope>NUCLEOTIDE SEQUENCE [LARGE SCALE GENOMIC DNA]</scope>
    <source>
        <strain evidence="1">Collinsella_aerofaciens_AK_138A</strain>
    </source>
</reference>
<evidence type="ECO:0000313" key="1">
    <source>
        <dbReference type="EMBL" id="VWL95250.1"/>
    </source>
</evidence>
<sequence>MGAGIKSANILQNVTSGGREPIMIRVQANNGADYALCIHLDMTIELYDYASKRSVWSANISSLCQS</sequence>
<gene>
    <name evidence="1" type="ORF">LMKDKBCB_02356</name>
</gene>
<proteinExistence type="predicted"/>
<protein>
    <submittedName>
        <fullName evidence="1">Uncharacterized protein</fullName>
    </submittedName>
</protein>
<dbReference type="Proteomes" id="UP000330807">
    <property type="component" value="Unassembled WGS sequence"/>
</dbReference>
<dbReference type="AlphaFoldDB" id="A0A5K1J0P6"/>
<evidence type="ECO:0000313" key="2">
    <source>
        <dbReference type="Proteomes" id="UP000330807"/>
    </source>
</evidence>